<dbReference type="Proteomes" id="UP000219482">
    <property type="component" value="Unassembled WGS sequence"/>
</dbReference>
<gene>
    <name evidence="2" type="ORF">SAMN06272739_2546</name>
</gene>
<reference evidence="3" key="1">
    <citation type="submission" date="2017-09" db="EMBL/GenBank/DDBJ databases">
        <authorList>
            <person name="Varghese N."/>
            <person name="Submissions S."/>
        </authorList>
    </citation>
    <scope>NUCLEOTIDE SEQUENCE [LARGE SCALE GENOMIC DNA]</scope>
    <source>
        <strain evidence="3">DSM 44270</strain>
    </source>
</reference>
<evidence type="ECO:0000313" key="3">
    <source>
        <dbReference type="Proteomes" id="UP000219482"/>
    </source>
</evidence>
<accession>A0A286GXT1</accession>
<dbReference type="AlphaFoldDB" id="A0A286GXT1"/>
<dbReference type="RefSeq" id="WP_143278455.1">
    <property type="nucleotide sequence ID" value="NZ_OCNK01000003.1"/>
</dbReference>
<feature type="compositionally biased region" description="Gly residues" evidence="1">
    <location>
        <begin position="68"/>
        <end position="82"/>
    </location>
</feature>
<protein>
    <submittedName>
        <fullName evidence="2">Uncharacterized protein</fullName>
    </submittedName>
</protein>
<sequence length="295" mass="28785">MSQHQGRHRIRREEPTREGVRERVVPALWGANGTLVAAAVVTLLVGGAEPRDVLADPPTFGPSETGPRGSGGDSGGDAGGDAGIVPVASEVPEGGGMGRSWPGAGWSALWADSSTPGSFAALCDGLTSVRLQPASAATAAWVAGPVSGQPASGVPAPAGAPPATGAAPAGAPPASSGGSTGSTGSSPTAPTVPQSGTPVVTAPEPVTSTIDPVVDAAEPVVETVTDPVVEVAQPVVEAAQPVVEAAEPVVETVTEPVVDAVEPVTEPVTAPVEKVLPAPVTQTVEELPVVGGLVG</sequence>
<dbReference type="EMBL" id="OCNK01000003">
    <property type="protein sequence ID" value="SOE00347.1"/>
    <property type="molecule type" value="Genomic_DNA"/>
</dbReference>
<proteinExistence type="predicted"/>
<feature type="compositionally biased region" description="Low complexity" evidence="1">
    <location>
        <begin position="150"/>
        <end position="193"/>
    </location>
</feature>
<keyword evidence="3" id="KW-1185">Reference proteome</keyword>
<evidence type="ECO:0000256" key="1">
    <source>
        <dbReference type="SAM" id="MobiDB-lite"/>
    </source>
</evidence>
<organism evidence="2 3">
    <name type="scientific">Blastococcus haudaquaticus</name>
    <dbReference type="NCBI Taxonomy" id="1938745"/>
    <lineage>
        <taxon>Bacteria</taxon>
        <taxon>Bacillati</taxon>
        <taxon>Actinomycetota</taxon>
        <taxon>Actinomycetes</taxon>
        <taxon>Geodermatophilales</taxon>
        <taxon>Geodermatophilaceae</taxon>
        <taxon>Blastococcus</taxon>
    </lineage>
</organism>
<feature type="region of interest" description="Disordered" evidence="1">
    <location>
        <begin position="51"/>
        <end position="83"/>
    </location>
</feature>
<evidence type="ECO:0000313" key="2">
    <source>
        <dbReference type="EMBL" id="SOE00347.1"/>
    </source>
</evidence>
<name>A0A286GXT1_9ACTN</name>
<feature type="region of interest" description="Disordered" evidence="1">
    <location>
        <begin position="147"/>
        <end position="205"/>
    </location>
</feature>